<reference evidence="3 4" key="1">
    <citation type="submission" date="2019-09" db="EMBL/GenBank/DDBJ databases">
        <title>Genome sequence and assembly of Taibaiella sp.</title>
        <authorList>
            <person name="Chhetri G."/>
        </authorList>
    </citation>
    <scope>NUCLEOTIDE SEQUENCE [LARGE SCALE GENOMIC DNA]</scope>
    <source>
        <strain evidence="3 4">KVB11</strain>
    </source>
</reference>
<dbReference type="Pfam" id="PF13432">
    <property type="entry name" value="TPR_16"/>
    <property type="match status" value="1"/>
</dbReference>
<dbReference type="AlphaFoldDB" id="A0A5M6CKX5"/>
<dbReference type="PANTHER" id="PTHR44366:SF1">
    <property type="entry name" value="UDP-N-ACETYLGLUCOSAMINE--PEPTIDE N-ACETYLGLUCOSAMINYLTRANSFERASE 110 KDA SUBUNIT"/>
    <property type="match status" value="1"/>
</dbReference>
<dbReference type="RefSeq" id="WP_150032311.1">
    <property type="nucleotide sequence ID" value="NZ_VWSH01000002.1"/>
</dbReference>
<comment type="caution">
    <text evidence="3">The sequence shown here is derived from an EMBL/GenBank/DDBJ whole genome shotgun (WGS) entry which is preliminary data.</text>
</comment>
<dbReference type="PROSITE" id="PS51257">
    <property type="entry name" value="PROKAR_LIPOPROTEIN"/>
    <property type="match status" value="1"/>
</dbReference>
<dbReference type="PROSITE" id="PS50005">
    <property type="entry name" value="TPR"/>
    <property type="match status" value="1"/>
</dbReference>
<evidence type="ECO:0000313" key="3">
    <source>
        <dbReference type="EMBL" id="KAA5534632.1"/>
    </source>
</evidence>
<dbReference type="SUPFAM" id="SSF48452">
    <property type="entry name" value="TPR-like"/>
    <property type="match status" value="1"/>
</dbReference>
<keyword evidence="2" id="KW-0732">Signal</keyword>
<evidence type="ECO:0000313" key="4">
    <source>
        <dbReference type="Proteomes" id="UP000323632"/>
    </source>
</evidence>
<keyword evidence="1" id="KW-0802">TPR repeat</keyword>
<dbReference type="Gene3D" id="1.25.40.10">
    <property type="entry name" value="Tetratricopeptide repeat domain"/>
    <property type="match status" value="3"/>
</dbReference>
<evidence type="ECO:0000256" key="1">
    <source>
        <dbReference type="PROSITE-ProRule" id="PRU00339"/>
    </source>
</evidence>
<protein>
    <submittedName>
        <fullName evidence="3">Tetratricopeptide repeat protein</fullName>
    </submittedName>
</protein>
<gene>
    <name evidence="3" type="ORF">F0919_08420</name>
</gene>
<organism evidence="3 4">
    <name type="scientific">Taibaiella lutea</name>
    <dbReference type="NCBI Taxonomy" id="2608001"/>
    <lineage>
        <taxon>Bacteria</taxon>
        <taxon>Pseudomonadati</taxon>
        <taxon>Bacteroidota</taxon>
        <taxon>Chitinophagia</taxon>
        <taxon>Chitinophagales</taxon>
        <taxon>Chitinophagaceae</taxon>
        <taxon>Taibaiella</taxon>
    </lineage>
</organism>
<accession>A0A5M6CKX5</accession>
<sequence length="452" mass="50488">MKKLTFYLRNFLLYGALYLLISMSFSACSQNREDNEEVVINDAVSVPKLLPRKTATGTQEENAQIVKTYNEALEALKVNAGDSKQYLKLASVYITEGRVTGNNGYYSGAALKMLDKVISSKPEDSNILFESLSLKSAVLLNLHQFREALAVAEEGRKLNAYNAGIYGALVDANVEMGNYSEAVKDCDQMLTIRPDLRSYSRASYLRQIYGDNKGAITAMRMAVESGVPGMESTEWSRVNWGNLYLNTGQLDTARMIYETTLSYRPGYAPAEMGLAKVYAAQKKYDAAVIHAKNAIRVLSEASYVAYLGELYMMMGDKAKAMDVNKEVVRLLEENEKEQTKGTIAKHNGNRELALAYLNVNEYDKALEYASIDYKMRPNNIDANDLMSWIYYKKGNYTEAKKYSSVVFQTKIKNADMLYKSGLIYAAAGDQTTAAKLKKDAISVSPYIDASYQ</sequence>
<evidence type="ECO:0000256" key="2">
    <source>
        <dbReference type="SAM" id="SignalP"/>
    </source>
</evidence>
<feature type="signal peptide" evidence="2">
    <location>
        <begin position="1"/>
        <end position="27"/>
    </location>
</feature>
<dbReference type="InterPro" id="IPR019734">
    <property type="entry name" value="TPR_rpt"/>
</dbReference>
<proteinExistence type="predicted"/>
<dbReference type="GO" id="GO:0097363">
    <property type="term" value="F:protein O-acetylglucosaminyltransferase activity"/>
    <property type="evidence" value="ECO:0007669"/>
    <property type="project" value="TreeGrafter"/>
</dbReference>
<feature type="chain" id="PRO_5024393332" evidence="2">
    <location>
        <begin position="28"/>
        <end position="452"/>
    </location>
</feature>
<dbReference type="EMBL" id="VWSH01000002">
    <property type="protein sequence ID" value="KAA5534632.1"/>
    <property type="molecule type" value="Genomic_DNA"/>
</dbReference>
<keyword evidence="4" id="KW-1185">Reference proteome</keyword>
<dbReference type="GO" id="GO:0006493">
    <property type="term" value="P:protein O-linked glycosylation"/>
    <property type="evidence" value="ECO:0007669"/>
    <property type="project" value="InterPro"/>
</dbReference>
<dbReference type="SMART" id="SM00028">
    <property type="entry name" value="TPR"/>
    <property type="match status" value="7"/>
</dbReference>
<dbReference type="InterPro" id="IPR011990">
    <property type="entry name" value="TPR-like_helical_dom_sf"/>
</dbReference>
<name>A0A5M6CKX5_9BACT</name>
<feature type="repeat" description="TPR" evidence="1">
    <location>
        <begin position="301"/>
        <end position="334"/>
    </location>
</feature>
<dbReference type="PANTHER" id="PTHR44366">
    <property type="entry name" value="UDP-N-ACETYLGLUCOSAMINE--PEPTIDE N-ACETYLGLUCOSAMINYLTRANSFERASE 110 KDA SUBUNIT"/>
    <property type="match status" value="1"/>
</dbReference>
<dbReference type="Proteomes" id="UP000323632">
    <property type="component" value="Unassembled WGS sequence"/>
</dbReference>
<dbReference type="InterPro" id="IPR037919">
    <property type="entry name" value="OGT"/>
</dbReference>